<feature type="compositionally biased region" description="Pro residues" evidence="1">
    <location>
        <begin position="211"/>
        <end position="220"/>
    </location>
</feature>
<accession>A0A179FVN7</accession>
<keyword evidence="2" id="KW-0812">Transmembrane</keyword>
<name>A0A179FVN7_METCM</name>
<dbReference type="OrthoDB" id="3210850at2759"/>
<dbReference type="KEGG" id="pchm:VFPPC_02278"/>
<feature type="transmembrane region" description="Helical" evidence="2">
    <location>
        <begin position="62"/>
        <end position="85"/>
    </location>
</feature>
<dbReference type="PANTHER" id="PTHR38848">
    <property type="entry name" value="G-PROTEIN COUPLED RECEPTORS FAMILY 3 PROFILE DOMAIN-CONTAINING PROTEIN"/>
    <property type="match status" value="1"/>
</dbReference>
<evidence type="ECO:0000313" key="3">
    <source>
        <dbReference type="EMBL" id="OAQ69674.2"/>
    </source>
</evidence>
<reference evidence="3 4" key="1">
    <citation type="journal article" date="2016" name="PLoS Pathog.">
        <title>Biosynthesis of antibiotic leucinostatins in bio-control fungus Purpureocillium lilacinum and their inhibition on phytophthora revealed by genome mining.</title>
        <authorList>
            <person name="Wang G."/>
            <person name="Liu Z."/>
            <person name="Lin R."/>
            <person name="Li E."/>
            <person name="Mao Z."/>
            <person name="Ling J."/>
            <person name="Yang Y."/>
            <person name="Yin W.B."/>
            <person name="Xie B."/>
        </authorList>
    </citation>
    <scope>NUCLEOTIDE SEQUENCE [LARGE SCALE GENOMIC DNA]</scope>
    <source>
        <strain evidence="3">170</strain>
    </source>
</reference>
<sequence length="220" mass="24502">MIERAHIIRAPYEKRMKDKVWITCMLVLITGFGAISVTAFVWPNSEVSPEDRKCRIGQLLKVTVPLLTYDIIINVSLTTLFVHLLHPFLAPKGNRVSLGHSLSSPNQDRVIGRLRRLVMKTIIGAILIMVPTLANLSVTWTVTVVHWLTANSQDVDDDLRSYYRSYHRSLHGNNLTPQSRAISDSLGPFKNTTKPEPVALTGSASPEVLTRPPPVCMTAP</sequence>
<evidence type="ECO:0000256" key="1">
    <source>
        <dbReference type="SAM" id="MobiDB-lite"/>
    </source>
</evidence>
<gene>
    <name evidence="3" type="ORF">VFPPC_02278</name>
</gene>
<dbReference type="EMBL" id="LSBJ02000002">
    <property type="protein sequence ID" value="OAQ69674.2"/>
    <property type="molecule type" value="Genomic_DNA"/>
</dbReference>
<dbReference type="GeneID" id="28845946"/>
<proteinExistence type="predicted"/>
<feature type="transmembrane region" description="Helical" evidence="2">
    <location>
        <begin position="122"/>
        <end position="148"/>
    </location>
</feature>
<organism evidence="3 4">
    <name type="scientific">Pochonia chlamydosporia 170</name>
    <dbReference type="NCBI Taxonomy" id="1380566"/>
    <lineage>
        <taxon>Eukaryota</taxon>
        <taxon>Fungi</taxon>
        <taxon>Dikarya</taxon>
        <taxon>Ascomycota</taxon>
        <taxon>Pezizomycotina</taxon>
        <taxon>Sordariomycetes</taxon>
        <taxon>Hypocreomycetidae</taxon>
        <taxon>Hypocreales</taxon>
        <taxon>Clavicipitaceae</taxon>
        <taxon>Pochonia</taxon>
    </lineage>
</organism>
<dbReference type="PANTHER" id="PTHR38848:SF3">
    <property type="entry name" value="G-PROTEIN COUPLED RECEPTORS FAMILY 3 PROFILE DOMAIN-CONTAINING PROTEIN"/>
    <property type="match status" value="1"/>
</dbReference>
<evidence type="ECO:0000313" key="4">
    <source>
        <dbReference type="Proteomes" id="UP000078397"/>
    </source>
</evidence>
<keyword evidence="4" id="KW-1185">Reference proteome</keyword>
<feature type="region of interest" description="Disordered" evidence="1">
    <location>
        <begin position="174"/>
        <end position="220"/>
    </location>
</feature>
<keyword evidence="2" id="KW-0472">Membrane</keyword>
<keyword evidence="2" id="KW-1133">Transmembrane helix</keyword>
<evidence type="ECO:0000256" key="2">
    <source>
        <dbReference type="SAM" id="Phobius"/>
    </source>
</evidence>
<comment type="caution">
    <text evidence="3">The sequence shown here is derived from an EMBL/GenBank/DDBJ whole genome shotgun (WGS) entry which is preliminary data.</text>
</comment>
<dbReference type="RefSeq" id="XP_022284542.1">
    <property type="nucleotide sequence ID" value="XM_022428273.1"/>
</dbReference>
<dbReference type="Proteomes" id="UP000078397">
    <property type="component" value="Unassembled WGS sequence"/>
</dbReference>
<protein>
    <submittedName>
        <fullName evidence="3">Uncharacterized protein</fullName>
    </submittedName>
</protein>
<dbReference type="AlphaFoldDB" id="A0A179FVN7"/>
<feature type="transmembrane region" description="Helical" evidence="2">
    <location>
        <begin position="20"/>
        <end position="42"/>
    </location>
</feature>